<proteinExistence type="predicted"/>
<dbReference type="InterPro" id="IPR002591">
    <property type="entry name" value="Phosphodiest/P_Trfase"/>
</dbReference>
<reference evidence="1 2" key="1">
    <citation type="submission" date="2024-12" db="EMBL/GenBank/DDBJ databases">
        <authorList>
            <person name="Lee Y."/>
        </authorList>
    </citation>
    <scope>NUCLEOTIDE SEQUENCE [LARGE SCALE GENOMIC DNA]</scope>
    <source>
        <strain evidence="1 2">03SUJ4</strain>
    </source>
</reference>
<gene>
    <name evidence="1" type="ORF">ACK2TP_16815</name>
</gene>
<organism evidence="1 2">
    <name type="scientific">Terriglobus aquaticus</name>
    <dbReference type="NCBI Taxonomy" id="940139"/>
    <lineage>
        <taxon>Bacteria</taxon>
        <taxon>Pseudomonadati</taxon>
        <taxon>Acidobacteriota</taxon>
        <taxon>Terriglobia</taxon>
        <taxon>Terriglobales</taxon>
        <taxon>Acidobacteriaceae</taxon>
        <taxon>Terriglobus</taxon>
    </lineage>
</organism>
<dbReference type="InterPro" id="IPR017850">
    <property type="entry name" value="Alkaline_phosphatase_core_sf"/>
</dbReference>
<evidence type="ECO:0000313" key="2">
    <source>
        <dbReference type="Proteomes" id="UP001634747"/>
    </source>
</evidence>
<dbReference type="RefSeq" id="WP_263414402.1">
    <property type="nucleotide sequence ID" value="NZ_BAABBH010000001.1"/>
</dbReference>
<keyword evidence="2" id="KW-1185">Reference proteome</keyword>
<dbReference type="SUPFAM" id="SSF53649">
    <property type="entry name" value="Alkaline phosphatase-like"/>
    <property type="match status" value="1"/>
</dbReference>
<dbReference type="Proteomes" id="UP001634747">
    <property type="component" value="Unassembled WGS sequence"/>
</dbReference>
<dbReference type="Gene3D" id="3.40.720.10">
    <property type="entry name" value="Alkaline Phosphatase, subunit A"/>
    <property type="match status" value="1"/>
</dbReference>
<protein>
    <submittedName>
        <fullName evidence="1">Alkaline phosphatase family protein</fullName>
    </submittedName>
</protein>
<dbReference type="Pfam" id="PF01663">
    <property type="entry name" value="Phosphodiest"/>
    <property type="match status" value="1"/>
</dbReference>
<sequence length="332" mass="36926">MTDGLRWQELFRGADASLLTKENYWDGRDPAPLQQRFLAPTAGERRAKLMPFFWSLFAKEGVVFGDQDAGSTASVTNGFNFSYPGYSETLTGHGDPRIDSNDNKPNPNRTVLEWLNTQPRLHNSVAAFGAWEVISGVVNARRCGFTVNTSYAPLQLSPSTPVLDAINLQKQYAPHVWDDESFDAPTFFTALEYLRVKRPHVLFLSLGETDDWAHGKNYGEYLLSANRVDTYLETLWTTLQAMPQYRDNTAILFTTDHGRGATGDGWTSHGQKLPESKNIFIAVMAPGLPARGVLTQVPAVTQSQIAATMSRFLGQDWNAAEKQAGKPLPLWP</sequence>
<comment type="caution">
    <text evidence="1">The sequence shown here is derived from an EMBL/GenBank/DDBJ whole genome shotgun (WGS) entry which is preliminary data.</text>
</comment>
<evidence type="ECO:0000313" key="1">
    <source>
        <dbReference type="EMBL" id="MFN2977436.1"/>
    </source>
</evidence>
<accession>A0ABW9KNS2</accession>
<dbReference type="EMBL" id="JBJYXY010000001">
    <property type="protein sequence ID" value="MFN2977436.1"/>
    <property type="molecule type" value="Genomic_DNA"/>
</dbReference>
<name>A0ABW9KNS2_9BACT</name>